<keyword evidence="2" id="KW-0067">ATP-binding</keyword>
<evidence type="ECO:0000313" key="4">
    <source>
        <dbReference type="EMBL" id="MCW3787781.1"/>
    </source>
</evidence>
<dbReference type="Proteomes" id="UP001209229">
    <property type="component" value="Unassembled WGS sequence"/>
</dbReference>
<accession>A0AAE3M5S5</accession>
<dbReference type="PANTHER" id="PTHR43272:SF33">
    <property type="entry name" value="AMP-BINDING DOMAIN-CONTAINING PROTEIN-RELATED"/>
    <property type="match status" value="1"/>
</dbReference>
<keyword evidence="1" id="KW-0547">Nucleotide-binding</keyword>
<dbReference type="Gene3D" id="3.40.50.12780">
    <property type="entry name" value="N-terminal domain of ligase-like"/>
    <property type="match status" value="1"/>
</dbReference>
<evidence type="ECO:0000313" key="5">
    <source>
        <dbReference type="Proteomes" id="UP001209229"/>
    </source>
</evidence>
<organism evidence="4 5">
    <name type="scientific">Plebeiibacterium sediminum</name>
    <dbReference type="NCBI Taxonomy" id="2992112"/>
    <lineage>
        <taxon>Bacteria</taxon>
        <taxon>Pseudomonadati</taxon>
        <taxon>Bacteroidota</taxon>
        <taxon>Bacteroidia</taxon>
        <taxon>Marinilabiliales</taxon>
        <taxon>Marinilabiliaceae</taxon>
        <taxon>Plebeiibacterium</taxon>
    </lineage>
</organism>
<dbReference type="GO" id="GO:0005524">
    <property type="term" value="F:ATP binding"/>
    <property type="evidence" value="ECO:0007669"/>
    <property type="project" value="UniProtKB-KW"/>
</dbReference>
<reference evidence="4" key="1">
    <citation type="submission" date="2022-10" db="EMBL/GenBank/DDBJ databases">
        <authorList>
            <person name="Yu W.X."/>
        </authorList>
    </citation>
    <scope>NUCLEOTIDE SEQUENCE</scope>
    <source>
        <strain evidence="4">AAT</strain>
    </source>
</reference>
<evidence type="ECO:0000256" key="2">
    <source>
        <dbReference type="ARBA" id="ARBA00022840"/>
    </source>
</evidence>
<comment type="caution">
    <text evidence="4">The sequence shown here is derived from an EMBL/GenBank/DDBJ whole genome shotgun (WGS) entry which is preliminary data.</text>
</comment>
<dbReference type="InterPro" id="IPR042099">
    <property type="entry name" value="ANL_N_sf"/>
</dbReference>
<dbReference type="GO" id="GO:0004467">
    <property type="term" value="F:long-chain fatty acid-CoA ligase activity"/>
    <property type="evidence" value="ECO:0007669"/>
    <property type="project" value="TreeGrafter"/>
</dbReference>
<dbReference type="RefSeq" id="WP_301191345.1">
    <property type="nucleotide sequence ID" value="NZ_JAPDPJ010000036.1"/>
</dbReference>
<dbReference type="PROSITE" id="PS00455">
    <property type="entry name" value="AMP_BINDING"/>
    <property type="match status" value="1"/>
</dbReference>
<dbReference type="SUPFAM" id="SSF56801">
    <property type="entry name" value="Acetyl-CoA synthetase-like"/>
    <property type="match status" value="1"/>
</dbReference>
<sequence>MNTFPNNPLLWEKQTNKYTSITYSETLDQVKKLALGLTSIGISEGDKVALLSEGRNLWLISELAVLCNRAITVPLSIKLEAKNELEFRLIHSESKFIIVSKNQLQKIREIKHNLPALKKIIILDPCDRYEKNELYIEELLNKGKISLNETPLAFDAMADKVLPDDIATITYTSGTTSQPKGIMLTHRNYTANVEQAFSYINIPSYYKTLAFLPWDHAFAHTASLYAFMLKGASIASVQTGKTTLETLKNISINIKEVKPHVLMSVPALAKNLKKSIEKNIEQQGAFINALFKVALKTSMWYNGIGFNRGMGIKKLTFPLVLLFKKMIFKKIKEGFGGNLKYFIGGGALLDIDLQQFFYAIDIPMYQGYGLSEASPIISANTPKFHKLGSSGKVVNNLEIKICDSNGYPLKPLQQGEIVIKGENVMKGYWKNEEATKETIKNNWLYTGDLGYLDKDDFLYVKGRFKSLLIGSDGEKYSPEEIEEAILDHCQSIDQIMLYNNQNAYTIAIIVPNINKAKSLITEDSELEMQKIISQIDKEIKEFKIGGKFENHFPQRWLPSTFAIAFEPFSEQNKLINSTMKMVRDNVTQLFRKEIDICYSSEGKNIANTNNLTNLKKLIQ</sequence>
<dbReference type="PANTHER" id="PTHR43272">
    <property type="entry name" value="LONG-CHAIN-FATTY-ACID--COA LIGASE"/>
    <property type="match status" value="1"/>
</dbReference>
<dbReference type="Pfam" id="PF00501">
    <property type="entry name" value="AMP-binding"/>
    <property type="match status" value="1"/>
</dbReference>
<evidence type="ECO:0000259" key="3">
    <source>
        <dbReference type="Pfam" id="PF00501"/>
    </source>
</evidence>
<feature type="domain" description="AMP-dependent synthetase/ligase" evidence="3">
    <location>
        <begin position="4"/>
        <end position="429"/>
    </location>
</feature>
<keyword evidence="5" id="KW-1185">Reference proteome</keyword>
<dbReference type="InterPro" id="IPR000873">
    <property type="entry name" value="AMP-dep_synth/lig_dom"/>
</dbReference>
<gene>
    <name evidence="4" type="ORF">OM075_14995</name>
</gene>
<protein>
    <submittedName>
        <fullName evidence="4">AMP-binding protein</fullName>
    </submittedName>
</protein>
<dbReference type="AlphaFoldDB" id="A0AAE3M5S5"/>
<evidence type="ECO:0000256" key="1">
    <source>
        <dbReference type="ARBA" id="ARBA00022741"/>
    </source>
</evidence>
<dbReference type="GO" id="GO:0016020">
    <property type="term" value="C:membrane"/>
    <property type="evidence" value="ECO:0007669"/>
    <property type="project" value="TreeGrafter"/>
</dbReference>
<proteinExistence type="predicted"/>
<dbReference type="EMBL" id="JAPDPJ010000036">
    <property type="protein sequence ID" value="MCW3787781.1"/>
    <property type="molecule type" value="Genomic_DNA"/>
</dbReference>
<dbReference type="InterPro" id="IPR020845">
    <property type="entry name" value="AMP-binding_CS"/>
</dbReference>
<name>A0AAE3M5S5_9BACT</name>